<proteinExistence type="predicted"/>
<evidence type="ECO:0000313" key="1">
    <source>
        <dbReference type="EMBL" id="KAJ6806000.1"/>
    </source>
</evidence>
<keyword evidence="2" id="KW-1185">Reference proteome</keyword>
<comment type="caution">
    <text evidence="1">The sequence shown here is derived from an EMBL/GenBank/DDBJ whole genome shotgun (WGS) entry which is preliminary data.</text>
</comment>
<dbReference type="EMBL" id="JANAVB010035019">
    <property type="protein sequence ID" value="KAJ6806000.1"/>
    <property type="molecule type" value="Genomic_DNA"/>
</dbReference>
<reference evidence="1" key="1">
    <citation type="journal article" date="2023" name="GigaByte">
        <title>Genome assembly of the bearded iris, Iris pallida Lam.</title>
        <authorList>
            <person name="Bruccoleri R.E."/>
            <person name="Oakeley E.J."/>
            <person name="Faust A.M.E."/>
            <person name="Altorfer M."/>
            <person name="Dessus-Babus S."/>
            <person name="Burckhardt D."/>
            <person name="Oertli M."/>
            <person name="Naumann U."/>
            <person name="Petersen F."/>
            <person name="Wong J."/>
        </authorList>
    </citation>
    <scope>NUCLEOTIDE SEQUENCE</scope>
    <source>
        <strain evidence="1">GSM-AAB239-AS_SAM_17_03QT</strain>
    </source>
</reference>
<protein>
    <recommendedName>
        <fullName evidence="3">Cytochrome b</fullName>
    </recommendedName>
</protein>
<name>A0AAX6EPL2_IRIPA</name>
<accession>A0AAX6EPL2</accession>
<dbReference type="Proteomes" id="UP001140949">
    <property type="component" value="Unassembled WGS sequence"/>
</dbReference>
<reference evidence="1" key="2">
    <citation type="submission" date="2023-04" db="EMBL/GenBank/DDBJ databases">
        <authorList>
            <person name="Bruccoleri R.E."/>
            <person name="Oakeley E.J."/>
            <person name="Faust A.-M."/>
            <person name="Dessus-Babus S."/>
            <person name="Altorfer M."/>
            <person name="Burckhardt D."/>
            <person name="Oertli M."/>
            <person name="Naumann U."/>
            <person name="Petersen F."/>
            <person name="Wong J."/>
        </authorList>
    </citation>
    <scope>NUCLEOTIDE SEQUENCE</scope>
    <source>
        <strain evidence="1">GSM-AAB239-AS_SAM_17_03QT</strain>
        <tissue evidence="1">Leaf</tissue>
    </source>
</reference>
<evidence type="ECO:0008006" key="3">
    <source>
        <dbReference type="Google" id="ProtNLM"/>
    </source>
</evidence>
<evidence type="ECO:0000313" key="2">
    <source>
        <dbReference type="Proteomes" id="UP001140949"/>
    </source>
</evidence>
<organism evidence="1 2">
    <name type="scientific">Iris pallida</name>
    <name type="common">Sweet iris</name>
    <dbReference type="NCBI Taxonomy" id="29817"/>
    <lineage>
        <taxon>Eukaryota</taxon>
        <taxon>Viridiplantae</taxon>
        <taxon>Streptophyta</taxon>
        <taxon>Embryophyta</taxon>
        <taxon>Tracheophyta</taxon>
        <taxon>Spermatophyta</taxon>
        <taxon>Magnoliopsida</taxon>
        <taxon>Liliopsida</taxon>
        <taxon>Asparagales</taxon>
        <taxon>Iridaceae</taxon>
        <taxon>Iridoideae</taxon>
        <taxon>Irideae</taxon>
        <taxon>Iris</taxon>
    </lineage>
</organism>
<sequence length="72" mass="8177">MLVYSYLFNRFTACLNHDSNTKLSPRVLYGNYWGLGNSVMIMTTTVTKPIIPPVTNPSRSYVITCSNHCFIL</sequence>
<dbReference type="AlphaFoldDB" id="A0AAX6EPL2"/>
<gene>
    <name evidence="1" type="ORF">M6B38_177505</name>
</gene>